<sequence length="227" mass="26303">MKKVILYSLIAFLISCGMLRSKDDNQNTPKALKKIKELRNKKDILFLSNEETAKFNSLKNALASKISTTKFLKKYENKFKKFITQIESDLPAKLALAHAFSTAYDLIKIKVPESKTFDTFVSDAIKCSIPDDNKYIIYEGDKAYYSEEYNNRYYSNNDYNSDYYNGTDGIRCQVKDDNRIYTELFFRHISIDAFDNGVEDNETILNTLLTSLISEEDHHLGLLRRSN</sequence>
<evidence type="ECO:0000313" key="1">
    <source>
        <dbReference type="EMBL" id="ANF34528.1"/>
    </source>
</evidence>
<name>A0A172XD93_BORTU</name>
<organism evidence="1 2">
    <name type="scientific">Borrelia turicatae</name>
    <dbReference type="NCBI Taxonomy" id="142"/>
    <lineage>
        <taxon>Bacteria</taxon>
        <taxon>Pseudomonadati</taxon>
        <taxon>Spirochaetota</taxon>
        <taxon>Spirochaetia</taxon>
        <taxon>Spirochaetales</taxon>
        <taxon>Borreliaceae</taxon>
        <taxon>Borrelia</taxon>
    </lineage>
</organism>
<dbReference type="EMBL" id="CP015633">
    <property type="protein sequence ID" value="ANF34528.1"/>
    <property type="molecule type" value="Genomic_DNA"/>
</dbReference>
<dbReference type="Proteomes" id="UP000264231">
    <property type="component" value="Plasmid lp31"/>
</dbReference>
<geneLocation type="plasmid" evidence="1 2">
    <name>lp31</name>
</geneLocation>
<keyword evidence="1" id="KW-0614">Plasmid</keyword>
<reference evidence="1 2" key="1">
    <citation type="submission" date="2016-05" db="EMBL/GenBank/DDBJ databases">
        <title>Chromosome and linear plasmid sequence of a 2015 human isolate of tick-borne relapsing fever spirochete, Borrelia turicatae.</title>
        <authorList>
            <person name="Kingry L.C."/>
            <person name="Dhwani B."/>
            <person name="Replogle A."/>
            <person name="Sexton C."/>
            <person name="Rowe L."/>
            <person name="Stermole B.M."/>
            <person name="Christensen A.M."/>
            <person name="Schriefer M.E."/>
        </authorList>
    </citation>
    <scope>NUCLEOTIDE SEQUENCE [LARGE SCALE GENOMIC DNA]</scope>
    <source>
        <strain evidence="1 2">BTE5EL</strain>
        <plasmid evidence="1 2">lp31</plasmid>
    </source>
</reference>
<accession>A0A172XD93</accession>
<evidence type="ECO:0000313" key="2">
    <source>
        <dbReference type="Proteomes" id="UP000264231"/>
    </source>
</evidence>
<protein>
    <recommendedName>
        <fullName evidence="3">Lipoprotein</fullName>
    </recommendedName>
</protein>
<proteinExistence type="predicted"/>
<evidence type="ECO:0008006" key="3">
    <source>
        <dbReference type="Google" id="ProtNLM"/>
    </source>
</evidence>
<dbReference type="PROSITE" id="PS51257">
    <property type="entry name" value="PROKAR_LIPOPROTEIN"/>
    <property type="match status" value="1"/>
</dbReference>
<gene>
    <name evidence="1" type="ORF">A7978_05675</name>
</gene>
<dbReference type="AlphaFoldDB" id="A0A172XD93"/>
<dbReference type="RefSeq" id="WP_119024440.1">
    <property type="nucleotide sequence ID" value="NZ_CP015633.1"/>
</dbReference>